<feature type="compositionally biased region" description="Polar residues" evidence="1">
    <location>
        <begin position="96"/>
        <end position="110"/>
    </location>
</feature>
<dbReference type="KEGG" id="stcm:SCMC78_73830"/>
<organism evidence="2">
    <name type="scientific">Streptomyces sp. CMC78</name>
    <dbReference type="NCBI Taxonomy" id="3231512"/>
    <lineage>
        <taxon>Bacteria</taxon>
        <taxon>Bacillati</taxon>
        <taxon>Actinomycetota</taxon>
        <taxon>Actinomycetes</taxon>
        <taxon>Kitasatosporales</taxon>
        <taxon>Streptomycetaceae</taxon>
        <taxon>Streptomyces</taxon>
    </lineage>
</organism>
<sequence length="126" mass="13692">MTVSITRTADATTIDWERGADPQGYLVQAIDSGRLEDALTALGLNTYEDLAAVDEFERARILRSTAAIAAELTRRVRHMTVAARDQGEMTWGTLASTLTGDPNQRSTARSTYEAGLRQMGRTSAAD</sequence>
<gene>
    <name evidence="2" type="ORF">SCMC78_73830</name>
</gene>
<proteinExistence type="predicted"/>
<geneLocation type="plasmid" evidence="2">
    <name>pCMC78_01</name>
</geneLocation>
<dbReference type="RefSeq" id="WP_408054945.1">
    <property type="nucleotide sequence ID" value="NZ_AP035885.1"/>
</dbReference>
<keyword evidence="2" id="KW-0614">Plasmid</keyword>
<reference evidence="2" key="1">
    <citation type="submission" date="2024-07" db="EMBL/GenBank/DDBJ databases">
        <title>Complete genome sequences of cellulolytic bacteria, Kitasatospora sp. CMC57 and Streptomyces sp. CMC78, isolated from Japanese agricultural soil.</title>
        <authorList>
            <person name="Hashimoto T."/>
            <person name="Ito M."/>
            <person name="Iwamoto M."/>
            <person name="Fukahori D."/>
            <person name="Shoda T."/>
            <person name="Sakoda M."/>
            <person name="Morohoshi T."/>
            <person name="Mitsuboshi M."/>
            <person name="Nishizawa T."/>
        </authorList>
    </citation>
    <scope>NUCLEOTIDE SEQUENCE</scope>
    <source>
        <strain evidence="2">CMC78</strain>
        <plasmid evidence="2">pCMC78_01</plasmid>
    </source>
</reference>
<name>A0AB33KQT8_9ACTN</name>
<dbReference type="EMBL" id="AP035885">
    <property type="protein sequence ID" value="BFP57576.1"/>
    <property type="molecule type" value="Genomic_DNA"/>
</dbReference>
<protein>
    <submittedName>
        <fullName evidence="2">Uncharacterized protein</fullName>
    </submittedName>
</protein>
<accession>A0AB33KQT8</accession>
<evidence type="ECO:0000313" key="2">
    <source>
        <dbReference type="EMBL" id="BFP57576.1"/>
    </source>
</evidence>
<feature type="region of interest" description="Disordered" evidence="1">
    <location>
        <begin position="96"/>
        <end position="126"/>
    </location>
</feature>
<evidence type="ECO:0000256" key="1">
    <source>
        <dbReference type="SAM" id="MobiDB-lite"/>
    </source>
</evidence>
<dbReference type="AlphaFoldDB" id="A0AB33KQT8"/>